<dbReference type="KEGG" id="fer:FNB15_01620"/>
<dbReference type="InterPro" id="IPR025332">
    <property type="entry name" value="DUF4238"/>
</dbReference>
<name>A0A516GWX6_9PROT</name>
<dbReference type="OrthoDB" id="5918636at2"/>
<dbReference type="EMBL" id="CP041636">
    <property type="protein sequence ID" value="QDO96053.1"/>
    <property type="molecule type" value="Genomic_DNA"/>
</dbReference>
<dbReference type="Pfam" id="PF14022">
    <property type="entry name" value="DUF4238"/>
    <property type="match status" value="1"/>
</dbReference>
<keyword evidence="2" id="KW-1185">Reference proteome</keyword>
<dbReference type="RefSeq" id="WP_144067034.1">
    <property type="nucleotide sequence ID" value="NZ_CP041636.1"/>
</dbReference>
<evidence type="ECO:0000313" key="1">
    <source>
        <dbReference type="EMBL" id="QDO96053.1"/>
    </source>
</evidence>
<dbReference type="Proteomes" id="UP000317496">
    <property type="component" value="Chromosome"/>
</dbReference>
<dbReference type="AlphaFoldDB" id="A0A516GWX6"/>
<accession>A0A516GWX6</accession>
<gene>
    <name evidence="1" type="ORF">FNB15_01620</name>
</gene>
<protein>
    <submittedName>
        <fullName evidence="1">DUF4238 domain-containing protein</fullName>
    </submittedName>
</protein>
<sequence length="305" mass="34270">MPQQEAREHHYVPKLLLKPWLIKGRNGELNLHGYWWNPRANKLFCKIKGLSAFCMQLDLLSLRASNLGRDALERIFFGDVDTKGAIVKEAILNGGTAHLDSQQRSDFARLLLSLEARRPAIVSKLKSDGAKFIAEALDSDAELQEEFRKLGINQPPSSYVQNEFGWDLQDRALGVIQKLVDNPRVGRPFINAAWGIKHISSTSPSLVLSDRPLIRVFGHDNPDAIWLLPLTPQSAFIAANRSENLKRTLNLSDQQFAKLVNVQSAVQAERFVFSTNEEDKAWLTKHLKRSPKPLYNSVCPRSGAG</sequence>
<reference evidence="1 2" key="1">
    <citation type="submission" date="2019-07" db="EMBL/GenBank/DDBJ databases">
        <title>Genome sequencing for Ferrovibrio sp. K5.</title>
        <authorList>
            <person name="Park S.-J."/>
        </authorList>
    </citation>
    <scope>NUCLEOTIDE SEQUENCE [LARGE SCALE GENOMIC DNA]</scope>
    <source>
        <strain evidence="1 2">K5</strain>
    </source>
</reference>
<evidence type="ECO:0000313" key="2">
    <source>
        <dbReference type="Proteomes" id="UP000317496"/>
    </source>
</evidence>
<proteinExistence type="predicted"/>
<organism evidence="1 2">
    <name type="scientific">Ferrovibrio terrae</name>
    <dbReference type="NCBI Taxonomy" id="2594003"/>
    <lineage>
        <taxon>Bacteria</taxon>
        <taxon>Pseudomonadati</taxon>
        <taxon>Pseudomonadota</taxon>
        <taxon>Alphaproteobacteria</taxon>
        <taxon>Rhodospirillales</taxon>
        <taxon>Rhodospirillaceae</taxon>
        <taxon>Ferrovibrio</taxon>
    </lineage>
</organism>